<dbReference type="Pfam" id="PF00069">
    <property type="entry name" value="Pkinase"/>
    <property type="match status" value="1"/>
</dbReference>
<evidence type="ECO:0000259" key="14">
    <source>
        <dbReference type="PROSITE" id="PS50011"/>
    </source>
</evidence>
<feature type="compositionally biased region" description="Low complexity" evidence="13">
    <location>
        <begin position="554"/>
        <end position="565"/>
    </location>
</feature>
<comment type="similarity">
    <text evidence="2">Belongs to the protein kinase superfamily. CAMK Ser/Thr protein kinase family. SNF1 subfamily.</text>
</comment>
<evidence type="ECO:0000256" key="12">
    <source>
        <dbReference type="PROSITE-ProRule" id="PRU10141"/>
    </source>
</evidence>
<evidence type="ECO:0000256" key="9">
    <source>
        <dbReference type="ARBA" id="ARBA00023211"/>
    </source>
</evidence>
<dbReference type="Gene3D" id="3.30.200.20">
    <property type="entry name" value="Phosphorylase Kinase, domain 1"/>
    <property type="match status" value="1"/>
</dbReference>
<dbReference type="InterPro" id="IPR008271">
    <property type="entry name" value="Ser/Thr_kinase_AS"/>
</dbReference>
<dbReference type="InterPro" id="IPR004041">
    <property type="entry name" value="NAF_dom"/>
</dbReference>
<dbReference type="InterPro" id="IPR017441">
    <property type="entry name" value="Protein_kinase_ATP_BS"/>
</dbReference>
<dbReference type="FunFam" id="3.30.200.20:FF:000627">
    <property type="entry name" value="Non-specific serine/threonine protein kinase"/>
    <property type="match status" value="1"/>
</dbReference>
<evidence type="ECO:0000256" key="1">
    <source>
        <dbReference type="ARBA" id="ARBA00001936"/>
    </source>
</evidence>
<dbReference type="InterPro" id="IPR018451">
    <property type="entry name" value="NAF/FISL_domain"/>
</dbReference>
<evidence type="ECO:0000256" key="5">
    <source>
        <dbReference type="ARBA" id="ARBA00022679"/>
    </source>
</evidence>
<organism evidence="16 17">
    <name type="scientific">Gossypium raimondii</name>
    <name type="common">Peruvian cotton</name>
    <name type="synonym">Gossypium klotzschianum subsp. raimondii</name>
    <dbReference type="NCBI Taxonomy" id="29730"/>
    <lineage>
        <taxon>Eukaryota</taxon>
        <taxon>Viridiplantae</taxon>
        <taxon>Streptophyta</taxon>
        <taxon>Embryophyta</taxon>
        <taxon>Tracheophyta</taxon>
        <taxon>Spermatophyta</taxon>
        <taxon>Magnoliopsida</taxon>
        <taxon>eudicotyledons</taxon>
        <taxon>Gunneridae</taxon>
        <taxon>Pentapetalae</taxon>
        <taxon>rosids</taxon>
        <taxon>malvids</taxon>
        <taxon>Malvales</taxon>
        <taxon>Malvaceae</taxon>
        <taxon>Malvoideae</taxon>
        <taxon>Gossypium</taxon>
    </lineage>
</organism>
<evidence type="ECO:0000256" key="2">
    <source>
        <dbReference type="ARBA" id="ARBA00006234"/>
    </source>
</evidence>
<dbReference type="PANTHER" id="PTHR43895:SF33">
    <property type="entry name" value="PROTEIN KINASE DOMAIN-CONTAINING PROTEIN"/>
    <property type="match status" value="1"/>
</dbReference>
<dbReference type="PROSITE" id="PS50816">
    <property type="entry name" value="NAF"/>
    <property type="match status" value="1"/>
</dbReference>
<keyword evidence="9" id="KW-0464">Manganese</keyword>
<dbReference type="AlphaFoldDB" id="A0A7J8P7X4"/>
<dbReference type="EC" id="2.7.11.1" evidence="3"/>
<keyword evidence="4" id="KW-0723">Serine/threonine-protein kinase</keyword>
<comment type="catalytic activity">
    <reaction evidence="11">
        <text>L-seryl-[protein] + ATP = O-phospho-L-seryl-[protein] + ADP + H(+)</text>
        <dbReference type="Rhea" id="RHEA:17989"/>
        <dbReference type="Rhea" id="RHEA-COMP:9863"/>
        <dbReference type="Rhea" id="RHEA-COMP:11604"/>
        <dbReference type="ChEBI" id="CHEBI:15378"/>
        <dbReference type="ChEBI" id="CHEBI:29999"/>
        <dbReference type="ChEBI" id="CHEBI:30616"/>
        <dbReference type="ChEBI" id="CHEBI:83421"/>
        <dbReference type="ChEBI" id="CHEBI:456216"/>
        <dbReference type="EC" id="2.7.11.1"/>
    </reaction>
</comment>
<feature type="binding site" evidence="12">
    <location>
        <position position="79"/>
    </location>
    <ligand>
        <name>ATP</name>
        <dbReference type="ChEBI" id="CHEBI:30616"/>
    </ligand>
</feature>
<evidence type="ECO:0000259" key="15">
    <source>
        <dbReference type="PROSITE" id="PS50816"/>
    </source>
</evidence>
<comment type="caution">
    <text evidence="16">The sequence shown here is derived from an EMBL/GenBank/DDBJ whole genome shotgun (WGS) entry which is preliminary data.</text>
</comment>
<keyword evidence="6 12" id="KW-0547">Nucleotide-binding</keyword>
<feature type="region of interest" description="Disordered" evidence="13">
    <location>
        <begin position="478"/>
        <end position="499"/>
    </location>
</feature>
<comment type="catalytic activity">
    <reaction evidence="10">
        <text>L-threonyl-[protein] + ATP = O-phospho-L-threonyl-[protein] + ADP + H(+)</text>
        <dbReference type="Rhea" id="RHEA:46608"/>
        <dbReference type="Rhea" id="RHEA-COMP:11060"/>
        <dbReference type="Rhea" id="RHEA-COMP:11605"/>
        <dbReference type="ChEBI" id="CHEBI:15378"/>
        <dbReference type="ChEBI" id="CHEBI:30013"/>
        <dbReference type="ChEBI" id="CHEBI:30616"/>
        <dbReference type="ChEBI" id="CHEBI:61977"/>
        <dbReference type="ChEBI" id="CHEBI:456216"/>
        <dbReference type="EC" id="2.7.11.1"/>
    </reaction>
</comment>
<dbReference type="PROSITE" id="PS00108">
    <property type="entry name" value="PROTEIN_KINASE_ST"/>
    <property type="match status" value="1"/>
</dbReference>
<dbReference type="FunFam" id="1.10.510.10:FF:000653">
    <property type="entry name" value="Non-specific serine/threonine protein kinase"/>
    <property type="match status" value="1"/>
</dbReference>
<evidence type="ECO:0000256" key="4">
    <source>
        <dbReference type="ARBA" id="ARBA00022527"/>
    </source>
</evidence>
<dbReference type="GO" id="GO:0005524">
    <property type="term" value="F:ATP binding"/>
    <property type="evidence" value="ECO:0007669"/>
    <property type="project" value="UniProtKB-UniRule"/>
</dbReference>
<feature type="domain" description="NAF" evidence="15">
    <location>
        <begin position="334"/>
        <end position="358"/>
    </location>
</feature>
<feature type="region of interest" description="Disordered" evidence="13">
    <location>
        <begin position="1"/>
        <end position="38"/>
    </location>
</feature>
<name>A0A7J8P7X4_GOSRA</name>
<dbReference type="PROSITE" id="PS50011">
    <property type="entry name" value="PROTEIN_KINASE_DOM"/>
    <property type="match status" value="1"/>
</dbReference>
<evidence type="ECO:0000256" key="13">
    <source>
        <dbReference type="SAM" id="MobiDB-lite"/>
    </source>
</evidence>
<evidence type="ECO:0000256" key="8">
    <source>
        <dbReference type="ARBA" id="ARBA00022840"/>
    </source>
</evidence>
<keyword evidence="5" id="KW-0808">Transferase</keyword>
<evidence type="ECO:0000256" key="3">
    <source>
        <dbReference type="ARBA" id="ARBA00012513"/>
    </source>
</evidence>
<protein>
    <recommendedName>
        <fullName evidence="3">non-specific serine/threonine protein kinase</fullName>
        <ecNumber evidence="3">2.7.11.1</ecNumber>
    </recommendedName>
</protein>
<dbReference type="PROSITE" id="PS00107">
    <property type="entry name" value="PROTEIN_KINASE_ATP"/>
    <property type="match status" value="1"/>
</dbReference>
<accession>A0A7J8P7X4</accession>
<dbReference type="GO" id="GO:0004674">
    <property type="term" value="F:protein serine/threonine kinase activity"/>
    <property type="evidence" value="ECO:0007669"/>
    <property type="project" value="UniProtKB-KW"/>
</dbReference>
<evidence type="ECO:0000256" key="10">
    <source>
        <dbReference type="ARBA" id="ARBA00047899"/>
    </source>
</evidence>
<dbReference type="SMART" id="SM00220">
    <property type="entry name" value="S_TKc"/>
    <property type="match status" value="1"/>
</dbReference>
<comment type="cofactor">
    <cofactor evidence="1">
        <name>Mn(2+)</name>
        <dbReference type="ChEBI" id="CHEBI:29035"/>
    </cofactor>
</comment>
<dbReference type="SUPFAM" id="SSF56112">
    <property type="entry name" value="Protein kinase-like (PK-like)"/>
    <property type="match status" value="1"/>
</dbReference>
<evidence type="ECO:0000256" key="6">
    <source>
        <dbReference type="ARBA" id="ARBA00022741"/>
    </source>
</evidence>
<dbReference type="InterPro" id="IPR011009">
    <property type="entry name" value="Kinase-like_dom_sf"/>
</dbReference>
<keyword evidence="8 12" id="KW-0067">ATP-binding</keyword>
<reference evidence="16 17" key="1">
    <citation type="journal article" date="2019" name="Genome Biol. Evol.">
        <title>Insights into the evolution of the New World diploid cottons (Gossypium, subgenus Houzingenia) based on genome sequencing.</title>
        <authorList>
            <person name="Grover C.E."/>
            <person name="Arick M.A. 2nd"/>
            <person name="Thrash A."/>
            <person name="Conover J.L."/>
            <person name="Sanders W.S."/>
            <person name="Peterson D.G."/>
            <person name="Frelichowski J.E."/>
            <person name="Scheffler J.A."/>
            <person name="Scheffler B.E."/>
            <person name="Wendel J.F."/>
        </authorList>
    </citation>
    <scope>NUCLEOTIDE SEQUENCE [LARGE SCALE GENOMIC DNA]</scope>
    <source>
        <strain evidence="16">8</strain>
        <tissue evidence="16">Leaf</tissue>
    </source>
</reference>
<sequence length="591" mass="65818">MPSGAQPPMSPPASPPSLPSQQTPPEPPPPPPLKITRTKTPTGILLGKYQLGRLLGRGSFAKVHEATSLDDDNTVVAVKIIDKTKTVDAAMEPRIIREVSAMRRLQHHPNILKIHEVMATKTKIYLVMELASGGELFTKVLRRGRLDEPVARRYFSQLVSALHFCHQNGVAHRDVKPQNLLLDRNGNLKVSDFGLSALPEQLNDGLLHTACGTPAYTAPEVVRRKGYDGSKADAWSCGVILFVLLAGYLPFDDSNLAAMYKKIHRREFQFPAWVSKQAKGIIWQLLDPNPKTRMTMVKLMETSWFKRTVTTLRPSLSDNHLESLMQDKKLKHDMSCNGVTAFDIISMSSGLDLSGLFEGGVNKRKEKRYTTTSMELDGAMERVREIGERLGYRVEKGKRGVVGLGKGRVVVVVEVMEVAELFVLVEVKVVESGGVEFEEGQFFSLNGSKEEDLGTDAAHLAIREMDLDEKTKFPRGFRRSKSQRLRDSSVTAKNQHQNTAQTMGQKVLLFRPEEVESGIRTKPWMEREPVARYSMAKESITVTAPNLKKRSGRRSGSTGTSRAAAGGVIRELRSRCRNTSYSWLVTAINTK</sequence>
<evidence type="ECO:0000313" key="17">
    <source>
        <dbReference type="Proteomes" id="UP000593578"/>
    </source>
</evidence>
<evidence type="ECO:0000313" key="16">
    <source>
        <dbReference type="EMBL" id="MBA0585283.1"/>
    </source>
</evidence>
<dbReference type="Proteomes" id="UP000593578">
    <property type="component" value="Unassembled WGS sequence"/>
</dbReference>
<dbReference type="EMBL" id="JABEZZ010000005">
    <property type="protein sequence ID" value="MBA0585283.1"/>
    <property type="molecule type" value="Genomic_DNA"/>
</dbReference>
<dbReference type="Gene3D" id="1.10.510.10">
    <property type="entry name" value="Transferase(Phosphotransferase) domain 1"/>
    <property type="match status" value="1"/>
</dbReference>
<feature type="compositionally biased region" description="Polar residues" evidence="13">
    <location>
        <begin position="488"/>
        <end position="499"/>
    </location>
</feature>
<gene>
    <name evidence="16" type="ORF">Gorai_016064</name>
</gene>
<feature type="compositionally biased region" description="Pro residues" evidence="13">
    <location>
        <begin position="8"/>
        <end position="33"/>
    </location>
</feature>
<dbReference type="Gene3D" id="3.30.310.80">
    <property type="entry name" value="Kinase associated domain 1, KA1"/>
    <property type="match status" value="1"/>
</dbReference>
<evidence type="ECO:0000256" key="7">
    <source>
        <dbReference type="ARBA" id="ARBA00022777"/>
    </source>
</evidence>
<dbReference type="InterPro" id="IPR000719">
    <property type="entry name" value="Prot_kinase_dom"/>
</dbReference>
<evidence type="ECO:0000256" key="11">
    <source>
        <dbReference type="ARBA" id="ARBA00048679"/>
    </source>
</evidence>
<dbReference type="Pfam" id="PF03822">
    <property type="entry name" value="NAF"/>
    <property type="match status" value="1"/>
</dbReference>
<keyword evidence="7" id="KW-0418">Kinase</keyword>
<proteinExistence type="inferred from homology"/>
<dbReference type="PANTHER" id="PTHR43895">
    <property type="entry name" value="CALCIUM/CALMODULIN-DEPENDENT PROTEIN KINASE KINASE-RELATED"/>
    <property type="match status" value="1"/>
</dbReference>
<feature type="domain" description="Protein kinase" evidence="14">
    <location>
        <begin position="49"/>
        <end position="305"/>
    </location>
</feature>
<dbReference type="GO" id="GO:0007165">
    <property type="term" value="P:signal transduction"/>
    <property type="evidence" value="ECO:0007669"/>
    <property type="project" value="InterPro"/>
</dbReference>
<feature type="region of interest" description="Disordered" evidence="13">
    <location>
        <begin position="544"/>
        <end position="565"/>
    </location>
</feature>